<keyword evidence="3" id="KW-0456">Lyase</keyword>
<dbReference type="CDD" id="cd07035">
    <property type="entry name" value="TPP_PYR_POX_like"/>
    <property type="match status" value="1"/>
</dbReference>
<evidence type="ECO:0000259" key="4">
    <source>
        <dbReference type="Pfam" id="PF02775"/>
    </source>
</evidence>
<keyword evidence="5" id="KW-0670">Pyruvate</keyword>
<organism evidence="5 6">
    <name type="scientific">Leifsonia shinshuensis</name>
    <dbReference type="NCBI Taxonomy" id="150026"/>
    <lineage>
        <taxon>Bacteria</taxon>
        <taxon>Bacillati</taxon>
        <taxon>Actinomycetota</taxon>
        <taxon>Actinomycetes</taxon>
        <taxon>Micrococcales</taxon>
        <taxon>Microbacteriaceae</taxon>
        <taxon>Leifsonia</taxon>
    </lineage>
</organism>
<dbReference type="InterPro" id="IPR051818">
    <property type="entry name" value="TPP_dependent_decarboxylase"/>
</dbReference>
<feature type="domain" description="Thiamine pyrophosphate enzyme TPP-binding" evidence="4">
    <location>
        <begin position="204"/>
        <end position="334"/>
    </location>
</feature>
<name>A0A7G6YAU8_9MICO</name>
<dbReference type="RefSeq" id="WP_185275083.1">
    <property type="nucleotide sequence ID" value="NZ_CP043641.1"/>
</dbReference>
<dbReference type="GO" id="GO:0030976">
    <property type="term" value="F:thiamine pyrophosphate binding"/>
    <property type="evidence" value="ECO:0007669"/>
    <property type="project" value="InterPro"/>
</dbReference>
<dbReference type="GO" id="GO:0000287">
    <property type="term" value="F:magnesium ion binding"/>
    <property type="evidence" value="ECO:0007669"/>
    <property type="project" value="InterPro"/>
</dbReference>
<dbReference type="InterPro" id="IPR011766">
    <property type="entry name" value="TPP_enzyme_TPP-bd"/>
</dbReference>
<proteinExistence type="predicted"/>
<accession>A0A7G6YAU8</accession>
<dbReference type="InterPro" id="IPR029061">
    <property type="entry name" value="THDP-binding"/>
</dbReference>
<gene>
    <name evidence="5" type="ORF">F1C12_11065</name>
</gene>
<evidence type="ECO:0000313" key="5">
    <source>
        <dbReference type="EMBL" id="QNE35613.1"/>
    </source>
</evidence>
<reference evidence="6" key="1">
    <citation type="submission" date="2019-09" db="EMBL/GenBank/DDBJ databases">
        <title>Antimicrobial potential of Antarctic Bacteria.</title>
        <authorList>
            <person name="Benaud N."/>
            <person name="Edwards R.J."/>
            <person name="Ferrari B.C."/>
        </authorList>
    </citation>
    <scope>NUCLEOTIDE SEQUENCE [LARGE SCALE GENOMIC DNA]</scope>
    <source>
        <strain evidence="6">INR9</strain>
    </source>
</reference>
<protein>
    <submittedName>
        <fullName evidence="5">Phosphonopyruvate decarboxylase</fullName>
    </submittedName>
</protein>
<keyword evidence="2" id="KW-0786">Thiamine pyrophosphate</keyword>
<dbReference type="GO" id="GO:0016831">
    <property type="term" value="F:carboxy-lyase activity"/>
    <property type="evidence" value="ECO:0007669"/>
    <property type="project" value="UniProtKB-KW"/>
</dbReference>
<sequence>MIECCRFVDALADRGWAHAGGVPCSTFGGPIGHLTAEGRYRPAANEGLALSDAAGAWLGGRRQAVFLQNSGFGNLLNPLTSLSQPYGIPVLAFMSMRGWPDPAADEPQHAIMGSTLESLLAELGVWAAPLTDADPESVLDRAADIVDSGRPAFVLVPFRSIGAHPRTERGHSNAPSLPDTAEVAQAISRACDADWTVFATTGYASRFLHAAGDRPANFYMQGSMGHVSSLALGYATAQPERPVVVIDGDGAALMQLGAFSTIGAARPRNLLHVVIDNGGYESTGGQASSAPSTDFVAIARACGYASAWVVESITDLDYCLVRPFDGPGPRLIVVRAGPVRGEIPHRAGASLGLADVAARVRRQAVDVDVLA</sequence>
<evidence type="ECO:0000256" key="2">
    <source>
        <dbReference type="ARBA" id="ARBA00023052"/>
    </source>
</evidence>
<dbReference type="KEGG" id="lse:F1C12_11065"/>
<dbReference type="Gene3D" id="3.40.50.970">
    <property type="match status" value="2"/>
</dbReference>
<dbReference type="PROSITE" id="PS00187">
    <property type="entry name" value="TPP_ENZYMES"/>
    <property type="match status" value="1"/>
</dbReference>
<dbReference type="PANTHER" id="PTHR42818">
    <property type="entry name" value="SULFOPYRUVATE DECARBOXYLASE SUBUNIT ALPHA"/>
    <property type="match status" value="1"/>
</dbReference>
<dbReference type="AlphaFoldDB" id="A0A7G6YAU8"/>
<evidence type="ECO:0000256" key="3">
    <source>
        <dbReference type="ARBA" id="ARBA00023239"/>
    </source>
</evidence>
<dbReference type="Pfam" id="PF02775">
    <property type="entry name" value="TPP_enzyme_C"/>
    <property type="match status" value="1"/>
</dbReference>
<keyword evidence="1" id="KW-0210">Decarboxylase</keyword>
<evidence type="ECO:0000313" key="6">
    <source>
        <dbReference type="Proteomes" id="UP000515511"/>
    </source>
</evidence>
<dbReference type="Proteomes" id="UP000515511">
    <property type="component" value="Chromosome"/>
</dbReference>
<dbReference type="SUPFAM" id="SSF52518">
    <property type="entry name" value="Thiamin diphosphate-binding fold (THDP-binding)"/>
    <property type="match status" value="2"/>
</dbReference>
<dbReference type="EMBL" id="CP043641">
    <property type="protein sequence ID" value="QNE35613.1"/>
    <property type="molecule type" value="Genomic_DNA"/>
</dbReference>
<dbReference type="InterPro" id="IPR000399">
    <property type="entry name" value="TPP-bd_CS"/>
</dbReference>
<dbReference type="PANTHER" id="PTHR42818:SF1">
    <property type="entry name" value="SULFOPYRUVATE DECARBOXYLASE"/>
    <property type="match status" value="1"/>
</dbReference>
<evidence type="ECO:0000256" key="1">
    <source>
        <dbReference type="ARBA" id="ARBA00022793"/>
    </source>
</evidence>